<dbReference type="Pfam" id="PF20659">
    <property type="entry name" value="MS_C"/>
    <property type="match status" value="1"/>
</dbReference>
<dbReference type="GO" id="GO:0005737">
    <property type="term" value="C:cytoplasm"/>
    <property type="evidence" value="ECO:0007669"/>
    <property type="project" value="TreeGrafter"/>
</dbReference>
<dbReference type="PIRSF" id="PIRSF001363">
    <property type="entry name" value="Malate_synth"/>
    <property type="match status" value="1"/>
</dbReference>
<dbReference type="EMBL" id="RCZM01000005">
    <property type="protein sequence ID" value="TPG14955.1"/>
    <property type="molecule type" value="Genomic_DNA"/>
</dbReference>
<feature type="active site" description="Proton acceptor" evidence="8">
    <location>
        <position position="175"/>
    </location>
</feature>
<dbReference type="CDD" id="cd00727">
    <property type="entry name" value="malate_synt_A"/>
    <property type="match status" value="1"/>
</dbReference>
<dbReference type="GO" id="GO:0006097">
    <property type="term" value="P:glyoxylate cycle"/>
    <property type="evidence" value="ECO:0007669"/>
    <property type="project" value="UniProtKB-UniPathway"/>
</dbReference>
<dbReference type="EC" id="2.3.3.9" evidence="2 9"/>
<dbReference type="AlphaFoldDB" id="A0A502CMQ7"/>
<proteinExistence type="inferred from homology"/>
<keyword evidence="13" id="KW-0012">Acyltransferase</keyword>
<evidence type="ECO:0000256" key="3">
    <source>
        <dbReference type="ARBA" id="ARBA00022435"/>
    </source>
</evidence>
<reference evidence="13 14" key="1">
    <citation type="journal article" date="2019" name="Environ. Microbiol.">
        <title>Species interactions and distinct microbial communities in high Arctic permafrost affected cryosols are associated with the CH4 and CO2 gas fluxes.</title>
        <authorList>
            <person name="Altshuler I."/>
            <person name="Hamel J."/>
            <person name="Turney S."/>
            <person name="Magnuson E."/>
            <person name="Levesque R."/>
            <person name="Greer C."/>
            <person name="Whyte L.G."/>
        </authorList>
    </citation>
    <scope>NUCLEOTIDE SEQUENCE [LARGE SCALE GENOMIC DNA]</scope>
    <source>
        <strain evidence="13 14">S9.3A</strain>
    </source>
</reference>
<keyword evidence="3 9" id="KW-0329">Glyoxylate bypass</keyword>
<evidence type="ECO:0000256" key="9">
    <source>
        <dbReference type="RuleBase" id="RU000555"/>
    </source>
</evidence>
<dbReference type="PANTHER" id="PTHR42902:SF1">
    <property type="entry name" value="MALATE SYNTHASE 1-RELATED"/>
    <property type="match status" value="1"/>
</dbReference>
<dbReference type="GO" id="GO:0004474">
    <property type="term" value="F:malate synthase activity"/>
    <property type="evidence" value="ECO:0007669"/>
    <property type="project" value="UniProtKB-EC"/>
</dbReference>
<dbReference type="InterPro" id="IPR046363">
    <property type="entry name" value="MS_N_TIM-barrel_dom"/>
</dbReference>
<evidence type="ECO:0000256" key="1">
    <source>
        <dbReference type="ARBA" id="ARBA00006394"/>
    </source>
</evidence>
<dbReference type="Gene3D" id="1.20.1220.12">
    <property type="entry name" value="Malate synthase, domain III"/>
    <property type="match status" value="1"/>
</dbReference>
<evidence type="ECO:0000256" key="2">
    <source>
        <dbReference type="ARBA" id="ARBA00012636"/>
    </source>
</evidence>
<keyword evidence="4 9" id="KW-0816">Tricarboxylic acid cycle</keyword>
<dbReference type="GO" id="GO:0006099">
    <property type="term" value="P:tricarboxylic acid cycle"/>
    <property type="evidence" value="ECO:0007669"/>
    <property type="project" value="UniProtKB-KW"/>
</dbReference>
<organism evidence="13 14">
    <name type="scientific">Pedococcus bigeumensis</name>
    <dbReference type="NCBI Taxonomy" id="433644"/>
    <lineage>
        <taxon>Bacteria</taxon>
        <taxon>Bacillati</taxon>
        <taxon>Actinomycetota</taxon>
        <taxon>Actinomycetes</taxon>
        <taxon>Micrococcales</taxon>
        <taxon>Intrasporangiaceae</taxon>
        <taxon>Pedococcus</taxon>
    </lineage>
</organism>
<dbReference type="Proteomes" id="UP000317722">
    <property type="component" value="Unassembled WGS sequence"/>
</dbReference>
<dbReference type="InterPro" id="IPR044856">
    <property type="entry name" value="Malate_synth_C_sf"/>
</dbReference>
<evidence type="ECO:0000256" key="5">
    <source>
        <dbReference type="ARBA" id="ARBA00022679"/>
    </source>
</evidence>
<sequence>MRMSQPTTPATDTVPTVAVDAPHEVERSDEILTPDALAFLGELQTRFGGRRDELLAARKARRAEVSRTGRLGFLEETRSVREGDWRVAAAPADFADRRVEITGPTERKMAINALNSGAKVWLADLEDANTPHWANVIGGQVNLHDAVRRTIELTTANGKHYELRDPNGIPVIVPRPRGWHFNEEHLTLDGRPLVGALVDFGLYFFHNAAELVSRGSGPYFYLPKMESHLEARLWNDVFAFAQEHLGIPHGTVRATVLIETIPAAFEMDEILYELRDHAAGLNAGRWDYLFSIIKYFRDAGPSFTLPDRGDVSMNAPMMSAYSDLLVQTCHKRGAFAIGGMAAFIPSKDPEVNERAFAKVTEDKNREVKAGFDGSWVAHPGMVELCKEIFTGVLGDSPNQLERQRDDVSVTADDLLDAGATPGERTMDGLRANVSVGIQYLQAWLEGNGAVGIHNLMEDAATAEISRSQIWQWLHSGATLASGVTVTRELVDQVVAQEYAGLRESVGSEAFAAGSWEAARRLFVECALDPDFPDFLTLPAYAEVLRVEREGVEREG</sequence>
<accession>A0A502CMQ7</accession>
<dbReference type="Pfam" id="PF20656">
    <property type="entry name" value="MS_N"/>
    <property type="match status" value="1"/>
</dbReference>
<dbReference type="SUPFAM" id="SSF51645">
    <property type="entry name" value="Malate synthase G"/>
    <property type="match status" value="1"/>
</dbReference>
<feature type="domain" description="Malate synthase N-terminal" evidence="11">
    <location>
        <begin position="24"/>
        <end position="78"/>
    </location>
</feature>
<dbReference type="Gene3D" id="3.20.20.360">
    <property type="entry name" value="Malate synthase, domain 3"/>
    <property type="match status" value="1"/>
</dbReference>
<evidence type="ECO:0000259" key="12">
    <source>
        <dbReference type="Pfam" id="PF20659"/>
    </source>
</evidence>
<dbReference type="FunFam" id="3.20.20.360:FF:000001">
    <property type="entry name" value="Malate synthase"/>
    <property type="match status" value="1"/>
</dbReference>
<dbReference type="InterPro" id="IPR011076">
    <property type="entry name" value="Malate_synth_sf"/>
</dbReference>
<feature type="domain" description="Malate synthase C-terminal" evidence="12">
    <location>
        <begin position="423"/>
        <end position="543"/>
    </location>
</feature>
<gene>
    <name evidence="13" type="primary">aceB</name>
    <name evidence="13" type="ORF">EAH86_15570</name>
</gene>
<dbReference type="Pfam" id="PF01274">
    <property type="entry name" value="MS_TIM-barrel"/>
    <property type="match status" value="1"/>
</dbReference>
<feature type="active site" description="Proton donor" evidence="8">
    <location>
        <position position="458"/>
    </location>
</feature>
<evidence type="ECO:0000256" key="6">
    <source>
        <dbReference type="ARBA" id="ARBA00047918"/>
    </source>
</evidence>
<keyword evidence="14" id="KW-1185">Reference proteome</keyword>
<evidence type="ECO:0000256" key="4">
    <source>
        <dbReference type="ARBA" id="ARBA00022532"/>
    </source>
</evidence>
<dbReference type="OrthoDB" id="9768429at2"/>
<dbReference type="InterPro" id="IPR048355">
    <property type="entry name" value="MS_C"/>
</dbReference>
<dbReference type="PANTHER" id="PTHR42902">
    <property type="entry name" value="MALATE SYNTHASE"/>
    <property type="match status" value="1"/>
</dbReference>
<dbReference type="InterPro" id="IPR006252">
    <property type="entry name" value="Malate_synthA"/>
</dbReference>
<dbReference type="UniPathway" id="UPA00703">
    <property type="reaction ID" value="UER00720"/>
</dbReference>
<dbReference type="FunFam" id="1.20.1220.12:FF:000001">
    <property type="entry name" value="Malate synthase"/>
    <property type="match status" value="1"/>
</dbReference>
<evidence type="ECO:0000259" key="10">
    <source>
        <dbReference type="Pfam" id="PF01274"/>
    </source>
</evidence>
<comment type="similarity">
    <text evidence="1 9">Belongs to the malate synthase family.</text>
</comment>
<evidence type="ECO:0000256" key="8">
    <source>
        <dbReference type="PIRSR" id="PIRSR001363-1"/>
    </source>
</evidence>
<evidence type="ECO:0000313" key="13">
    <source>
        <dbReference type="EMBL" id="TPG14955.1"/>
    </source>
</evidence>
<evidence type="ECO:0000256" key="7">
    <source>
        <dbReference type="ARBA" id="ARBA00068441"/>
    </source>
</evidence>
<protein>
    <recommendedName>
        <fullName evidence="7 9">Malate synthase</fullName>
        <ecNumber evidence="2 9">2.3.3.9</ecNumber>
    </recommendedName>
</protein>
<dbReference type="InterPro" id="IPR001465">
    <property type="entry name" value="Malate_synthase_TIM"/>
</dbReference>
<name>A0A502CMQ7_9MICO</name>
<dbReference type="InterPro" id="IPR019830">
    <property type="entry name" value="Malate_synthase_CS"/>
</dbReference>
<comment type="pathway">
    <text evidence="9">Carbohydrate metabolism; glyoxylate cycle; (S)-malate from isocitrate: step 2/2.</text>
</comment>
<evidence type="ECO:0000313" key="14">
    <source>
        <dbReference type="Proteomes" id="UP000317722"/>
    </source>
</evidence>
<keyword evidence="5 9" id="KW-0808">Transferase</keyword>
<dbReference type="PROSITE" id="PS00510">
    <property type="entry name" value="MALATE_SYNTHASE"/>
    <property type="match status" value="1"/>
</dbReference>
<dbReference type="InterPro" id="IPR048356">
    <property type="entry name" value="MS_N"/>
</dbReference>
<feature type="domain" description="Malate synthase TIM barrel" evidence="10">
    <location>
        <begin position="172"/>
        <end position="416"/>
    </location>
</feature>
<comment type="catalytic activity">
    <reaction evidence="6 9">
        <text>glyoxylate + acetyl-CoA + H2O = (S)-malate + CoA + H(+)</text>
        <dbReference type="Rhea" id="RHEA:18181"/>
        <dbReference type="ChEBI" id="CHEBI:15377"/>
        <dbReference type="ChEBI" id="CHEBI:15378"/>
        <dbReference type="ChEBI" id="CHEBI:15589"/>
        <dbReference type="ChEBI" id="CHEBI:36655"/>
        <dbReference type="ChEBI" id="CHEBI:57287"/>
        <dbReference type="ChEBI" id="CHEBI:57288"/>
        <dbReference type="EC" id="2.3.3.9"/>
    </reaction>
</comment>
<dbReference type="NCBIfam" id="TIGR01344">
    <property type="entry name" value="malate_syn_A"/>
    <property type="match status" value="1"/>
</dbReference>
<comment type="caution">
    <text evidence="13">The sequence shown here is derived from an EMBL/GenBank/DDBJ whole genome shotgun (WGS) entry which is preliminary data.</text>
</comment>
<evidence type="ECO:0000259" key="11">
    <source>
        <dbReference type="Pfam" id="PF20656"/>
    </source>
</evidence>